<dbReference type="PROSITE" id="PS00901">
    <property type="entry name" value="CYS_SYNTHASE"/>
    <property type="match status" value="1"/>
</dbReference>
<feature type="domain" description="Tryptophan synthase beta chain-like PALP" evidence="10">
    <location>
        <begin position="49"/>
        <end position="343"/>
    </location>
</feature>
<keyword evidence="7" id="KW-0456">Lyase</keyword>
<dbReference type="GO" id="GO:0006535">
    <property type="term" value="P:cysteine biosynthetic process from serine"/>
    <property type="evidence" value="ECO:0007669"/>
    <property type="project" value="InterPro"/>
</dbReference>
<name>A0AAD1U365_EUPCR</name>
<dbReference type="AlphaFoldDB" id="A0AAD1U365"/>
<dbReference type="Proteomes" id="UP001295684">
    <property type="component" value="Unassembled WGS sequence"/>
</dbReference>
<dbReference type="FunFam" id="3.40.50.1100:FF:000003">
    <property type="entry name" value="Cystathionine beta-synthase"/>
    <property type="match status" value="1"/>
</dbReference>
<dbReference type="Gene3D" id="3.40.50.1100">
    <property type="match status" value="2"/>
</dbReference>
<dbReference type="EC" id="4.2.1.22" evidence="4"/>
<evidence type="ECO:0000313" key="12">
    <source>
        <dbReference type="Proteomes" id="UP001295684"/>
    </source>
</evidence>
<keyword evidence="5" id="KW-0663">Pyridoxal phosphate</keyword>
<evidence type="ECO:0000313" key="11">
    <source>
        <dbReference type="EMBL" id="CAI2359319.1"/>
    </source>
</evidence>
<dbReference type="GO" id="GO:0019343">
    <property type="term" value="P:cysteine biosynthetic process via cystathionine"/>
    <property type="evidence" value="ECO:0007669"/>
    <property type="project" value="InterPro"/>
</dbReference>
<evidence type="ECO:0000256" key="5">
    <source>
        <dbReference type="ARBA" id="ARBA00022898"/>
    </source>
</evidence>
<dbReference type="InterPro" id="IPR046342">
    <property type="entry name" value="CBS_dom_sf"/>
</dbReference>
<dbReference type="GO" id="GO:0004122">
    <property type="term" value="F:cystathionine beta-synthase activity"/>
    <property type="evidence" value="ECO:0007669"/>
    <property type="project" value="UniProtKB-EC"/>
</dbReference>
<evidence type="ECO:0000259" key="10">
    <source>
        <dbReference type="Pfam" id="PF00291"/>
    </source>
</evidence>
<dbReference type="InterPro" id="IPR050214">
    <property type="entry name" value="Cys_Synth/Cystath_Beta-Synth"/>
</dbReference>
<reference evidence="11" key="1">
    <citation type="submission" date="2023-07" db="EMBL/GenBank/DDBJ databases">
        <authorList>
            <consortium name="AG Swart"/>
            <person name="Singh M."/>
            <person name="Singh A."/>
            <person name="Seah K."/>
            <person name="Emmerich C."/>
        </authorList>
    </citation>
    <scope>NUCLEOTIDE SEQUENCE</scope>
    <source>
        <strain evidence="11">DP1</strain>
    </source>
</reference>
<dbReference type="CDD" id="cd01561">
    <property type="entry name" value="CBS_like"/>
    <property type="match status" value="1"/>
</dbReference>
<organism evidence="11 12">
    <name type="scientific">Euplotes crassus</name>
    <dbReference type="NCBI Taxonomy" id="5936"/>
    <lineage>
        <taxon>Eukaryota</taxon>
        <taxon>Sar</taxon>
        <taxon>Alveolata</taxon>
        <taxon>Ciliophora</taxon>
        <taxon>Intramacronucleata</taxon>
        <taxon>Spirotrichea</taxon>
        <taxon>Hypotrichia</taxon>
        <taxon>Euplotida</taxon>
        <taxon>Euplotidae</taxon>
        <taxon>Moneuplotes</taxon>
    </lineage>
</organism>
<comment type="pathway">
    <text evidence="2">Amino-acid biosynthesis; L-cysteine biosynthesis; L-cysteine from L-homocysteine and L-serine: step 1/2.</text>
</comment>
<dbReference type="Gene3D" id="3.10.580.10">
    <property type="entry name" value="CBS-domain"/>
    <property type="match status" value="1"/>
</dbReference>
<keyword evidence="12" id="KW-1185">Reference proteome</keyword>
<evidence type="ECO:0000256" key="4">
    <source>
        <dbReference type="ARBA" id="ARBA00012041"/>
    </source>
</evidence>
<evidence type="ECO:0000256" key="8">
    <source>
        <dbReference type="ARBA" id="ARBA00026192"/>
    </source>
</evidence>
<evidence type="ECO:0000256" key="9">
    <source>
        <dbReference type="ARBA" id="ARBA00047490"/>
    </source>
</evidence>
<dbReference type="InterPro" id="IPR005857">
    <property type="entry name" value="Cysta_beta_synth"/>
</dbReference>
<dbReference type="InterPro" id="IPR001216">
    <property type="entry name" value="P-phosphate_BS"/>
</dbReference>
<accession>A0AAD1U365</accession>
<evidence type="ECO:0000256" key="7">
    <source>
        <dbReference type="ARBA" id="ARBA00023239"/>
    </source>
</evidence>
<dbReference type="GO" id="GO:0005737">
    <property type="term" value="C:cytoplasm"/>
    <property type="evidence" value="ECO:0007669"/>
    <property type="project" value="InterPro"/>
</dbReference>
<dbReference type="InterPro" id="IPR036052">
    <property type="entry name" value="TrpB-like_PALP_sf"/>
</dbReference>
<evidence type="ECO:0000256" key="3">
    <source>
        <dbReference type="ARBA" id="ARBA00007103"/>
    </source>
</evidence>
<keyword evidence="6" id="KW-0129">CBS domain</keyword>
<comment type="similarity">
    <text evidence="3">Belongs to the cysteine synthase/cystathionine beta-synthase family.</text>
</comment>
<protein>
    <recommendedName>
        <fullName evidence="8">Cystathionine beta-synthase</fullName>
        <ecNumber evidence="4">4.2.1.22</ecNumber>
    </recommendedName>
</protein>
<dbReference type="EMBL" id="CAMPGE010000571">
    <property type="protein sequence ID" value="CAI2359319.1"/>
    <property type="molecule type" value="Genomic_DNA"/>
</dbReference>
<proteinExistence type="inferred from homology"/>
<dbReference type="InterPro" id="IPR001926">
    <property type="entry name" value="TrpB-like_PALP"/>
</dbReference>
<evidence type="ECO:0000256" key="1">
    <source>
        <dbReference type="ARBA" id="ARBA00001933"/>
    </source>
</evidence>
<dbReference type="PANTHER" id="PTHR10314">
    <property type="entry name" value="CYSTATHIONINE BETA-SYNTHASE"/>
    <property type="match status" value="1"/>
</dbReference>
<sequence>MEASYEKNPVVLEKEGLAVECKWARGEGITKECPHIYEKREKKLICDDVTDIVGNTPMVRINSITQSEGIKCEIVAKCEFLNPGGSVKDRIGRRMLLDAEKSGKIKKGDILVEPTSGNTGIGLSMCAAARGYKMIITMPEKMSAEKENTLRGLGAEVVRTPTELPTEHIDSHMGLAYKFTQDLENCHMLDQYSNPSNPMSHYDGTAQEIWDQCEGKIDTIVLGVGTGGTVTGIARFFKDKNPDIKIVGVDPHGSILAEPAELNTHEGSYLVEGVGYDFIPRVLDRCPIDKWYKNNDKDSFHYARRLMKEEGLMVGGSCGGVMWAAIEEAKNMAEGQRMVVILHDSIRNYMTKHLSDDWMYLNGFIEEKNVVENYTPKLCPNRAWGQEFTVADLSLAKSSTISHTSTIGDAIQALGDSEQILVLGENGEVEGIFTSDMAMDRIYKGKITKSDSVTKSVTKIYRKTSEDIPLSELARIFTLTNYVVVNGESLVTHKDLLKFFAEKS</sequence>
<dbReference type="SUPFAM" id="SSF53686">
    <property type="entry name" value="Tryptophan synthase beta subunit-like PLP-dependent enzymes"/>
    <property type="match status" value="1"/>
</dbReference>
<comment type="caution">
    <text evidence="11">The sequence shown here is derived from an EMBL/GenBank/DDBJ whole genome shotgun (WGS) entry which is preliminary data.</text>
</comment>
<dbReference type="NCBIfam" id="TIGR01137">
    <property type="entry name" value="cysta_beta"/>
    <property type="match status" value="1"/>
</dbReference>
<dbReference type="FunFam" id="3.40.50.1100:FF:000118">
    <property type="entry name" value="Related to CYS4-cystathionine beta-synthase"/>
    <property type="match status" value="1"/>
</dbReference>
<dbReference type="SUPFAM" id="SSF54631">
    <property type="entry name" value="CBS-domain pair"/>
    <property type="match status" value="1"/>
</dbReference>
<dbReference type="Pfam" id="PF00291">
    <property type="entry name" value="PALP"/>
    <property type="match status" value="1"/>
</dbReference>
<comment type="cofactor">
    <cofactor evidence="1">
        <name>pyridoxal 5'-phosphate</name>
        <dbReference type="ChEBI" id="CHEBI:597326"/>
    </cofactor>
</comment>
<comment type="catalytic activity">
    <reaction evidence="9">
        <text>L-homocysteine + L-serine = L,L-cystathionine + H2O</text>
        <dbReference type="Rhea" id="RHEA:10112"/>
        <dbReference type="ChEBI" id="CHEBI:15377"/>
        <dbReference type="ChEBI" id="CHEBI:33384"/>
        <dbReference type="ChEBI" id="CHEBI:58161"/>
        <dbReference type="ChEBI" id="CHEBI:58199"/>
        <dbReference type="EC" id="4.2.1.22"/>
    </reaction>
</comment>
<evidence type="ECO:0000256" key="2">
    <source>
        <dbReference type="ARBA" id="ARBA00005003"/>
    </source>
</evidence>
<evidence type="ECO:0000256" key="6">
    <source>
        <dbReference type="ARBA" id="ARBA00023122"/>
    </source>
</evidence>
<gene>
    <name evidence="11" type="ORF">ECRASSUSDP1_LOCUS607</name>
</gene>